<name>A0A3D9KK41_9BACL</name>
<reference evidence="2 3" key="1">
    <citation type="submission" date="2018-07" db="EMBL/GenBank/DDBJ databases">
        <title>Genomic Encyclopedia of Type Strains, Phase III (KMG-III): the genomes of soil and plant-associated and newly described type strains.</title>
        <authorList>
            <person name="Whitman W."/>
        </authorList>
    </citation>
    <scope>NUCLEOTIDE SEQUENCE [LARGE SCALE GENOMIC DNA]</scope>
    <source>
        <strain evidence="2 3">CECT 7287</strain>
    </source>
</reference>
<evidence type="ECO:0000313" key="2">
    <source>
        <dbReference type="EMBL" id="RED86246.1"/>
    </source>
</evidence>
<protein>
    <submittedName>
        <fullName evidence="2">Rhodanese-related sulfurtransferase</fullName>
    </submittedName>
</protein>
<dbReference type="PANTHER" id="PTHR43031:SF17">
    <property type="entry name" value="SULFURTRANSFERASE YTWF-RELATED"/>
    <property type="match status" value="1"/>
</dbReference>
<dbReference type="Proteomes" id="UP000256977">
    <property type="component" value="Unassembled WGS sequence"/>
</dbReference>
<evidence type="ECO:0000313" key="3">
    <source>
        <dbReference type="Proteomes" id="UP000256977"/>
    </source>
</evidence>
<dbReference type="SUPFAM" id="SSF52821">
    <property type="entry name" value="Rhodanese/Cell cycle control phosphatase"/>
    <property type="match status" value="1"/>
</dbReference>
<keyword evidence="3" id="KW-1185">Reference proteome</keyword>
<dbReference type="Pfam" id="PF00581">
    <property type="entry name" value="Rhodanese"/>
    <property type="match status" value="1"/>
</dbReference>
<dbReference type="SMART" id="SM00450">
    <property type="entry name" value="RHOD"/>
    <property type="match status" value="1"/>
</dbReference>
<gene>
    <name evidence="2" type="ORF">DFP98_10399</name>
</gene>
<comment type="caution">
    <text evidence="2">The sequence shown here is derived from an EMBL/GenBank/DDBJ whole genome shotgun (WGS) entry which is preliminary data.</text>
</comment>
<accession>A0A3D9KK41</accession>
<dbReference type="PANTHER" id="PTHR43031">
    <property type="entry name" value="FAD-DEPENDENT OXIDOREDUCTASE"/>
    <property type="match status" value="1"/>
</dbReference>
<dbReference type="InterPro" id="IPR050229">
    <property type="entry name" value="GlpE_sulfurtransferase"/>
</dbReference>
<evidence type="ECO:0000259" key="1">
    <source>
        <dbReference type="PROSITE" id="PS50206"/>
    </source>
</evidence>
<organism evidence="2 3">
    <name type="scientific">Cohnella phaseoli</name>
    <dbReference type="NCBI Taxonomy" id="456490"/>
    <lineage>
        <taxon>Bacteria</taxon>
        <taxon>Bacillati</taxon>
        <taxon>Bacillota</taxon>
        <taxon>Bacilli</taxon>
        <taxon>Bacillales</taxon>
        <taxon>Paenibacillaceae</taxon>
        <taxon>Cohnella</taxon>
    </lineage>
</organism>
<dbReference type="Gene3D" id="3.40.250.10">
    <property type="entry name" value="Rhodanese-like domain"/>
    <property type="match status" value="1"/>
</dbReference>
<dbReference type="CDD" id="cd00158">
    <property type="entry name" value="RHOD"/>
    <property type="match status" value="1"/>
</dbReference>
<dbReference type="InterPro" id="IPR036873">
    <property type="entry name" value="Rhodanese-like_dom_sf"/>
</dbReference>
<keyword evidence="2" id="KW-0808">Transferase</keyword>
<dbReference type="PROSITE" id="PS50206">
    <property type="entry name" value="RHODANESE_3"/>
    <property type="match status" value="1"/>
</dbReference>
<dbReference type="InterPro" id="IPR001763">
    <property type="entry name" value="Rhodanese-like_dom"/>
</dbReference>
<dbReference type="AlphaFoldDB" id="A0A3D9KK41"/>
<dbReference type="EMBL" id="QRDZ01000003">
    <property type="protein sequence ID" value="RED86246.1"/>
    <property type="molecule type" value="Genomic_DNA"/>
</dbReference>
<sequence>MERLILMSDYSTISAEDLKARLDAGETPHMIDVREDYEVAQGMIPGALHLPLGQVPQQIDSITKHEEIILICRSGARSDRACQFLASLGYEGSVNLIGGMLAWNELELGEED</sequence>
<dbReference type="GO" id="GO:0016740">
    <property type="term" value="F:transferase activity"/>
    <property type="evidence" value="ECO:0007669"/>
    <property type="project" value="UniProtKB-KW"/>
</dbReference>
<feature type="domain" description="Rhodanese" evidence="1">
    <location>
        <begin position="24"/>
        <end position="112"/>
    </location>
</feature>
<proteinExistence type="predicted"/>